<dbReference type="STRING" id="3818.A0A444ZVX4"/>
<dbReference type="PANTHER" id="PTHR45786:SF74">
    <property type="entry name" value="ATP-DEPENDENT DNA HELICASE"/>
    <property type="match status" value="1"/>
</dbReference>
<dbReference type="AlphaFoldDB" id="A0A444ZVX4"/>
<keyword evidence="2" id="KW-1185">Reference proteome</keyword>
<organism evidence="1 2">
    <name type="scientific">Arachis hypogaea</name>
    <name type="common">Peanut</name>
    <dbReference type="NCBI Taxonomy" id="3818"/>
    <lineage>
        <taxon>Eukaryota</taxon>
        <taxon>Viridiplantae</taxon>
        <taxon>Streptophyta</taxon>
        <taxon>Embryophyta</taxon>
        <taxon>Tracheophyta</taxon>
        <taxon>Spermatophyta</taxon>
        <taxon>Magnoliopsida</taxon>
        <taxon>eudicotyledons</taxon>
        <taxon>Gunneridae</taxon>
        <taxon>Pentapetalae</taxon>
        <taxon>rosids</taxon>
        <taxon>fabids</taxon>
        <taxon>Fabales</taxon>
        <taxon>Fabaceae</taxon>
        <taxon>Papilionoideae</taxon>
        <taxon>50 kb inversion clade</taxon>
        <taxon>dalbergioids sensu lato</taxon>
        <taxon>Dalbergieae</taxon>
        <taxon>Pterocarpus clade</taxon>
        <taxon>Arachis</taxon>
    </lineage>
</organism>
<reference evidence="1 2" key="1">
    <citation type="submission" date="2019-01" db="EMBL/GenBank/DDBJ databases">
        <title>Sequencing of cultivated peanut Arachis hypogaea provides insights into genome evolution and oil improvement.</title>
        <authorList>
            <person name="Chen X."/>
        </authorList>
    </citation>
    <scope>NUCLEOTIDE SEQUENCE [LARGE SCALE GENOMIC DNA]</scope>
    <source>
        <strain evidence="2">cv. Fuhuasheng</strain>
        <tissue evidence="1">Leaves</tissue>
    </source>
</reference>
<protein>
    <submittedName>
        <fullName evidence="1">Uncharacterized protein</fullName>
    </submittedName>
</protein>
<comment type="caution">
    <text evidence="1">The sequence shown here is derived from an EMBL/GenBank/DDBJ whole genome shotgun (WGS) entry which is preliminary data.</text>
</comment>
<gene>
    <name evidence="1" type="ORF">Ahy_B03g062991</name>
</gene>
<sequence>MGSILIASIFEYSIQYSNAASNWPVLVGFIRFVRNLPVLIGLHPSSVQRQTSEIDKELITELLQMIDTHNVIAQSFRRVREFYQYHPYEIFSLKLYSQRNVDRRMYSAPSCDEVAALIVGDFDSSDHGRDIIVRSTGGRLQRIYETHALY</sequence>
<name>A0A444ZVX4_ARAHY</name>
<dbReference type="Proteomes" id="UP000289738">
    <property type="component" value="Chromosome B03"/>
</dbReference>
<dbReference type="PANTHER" id="PTHR45786">
    <property type="entry name" value="DNA BINDING PROTEIN-LIKE"/>
    <property type="match status" value="1"/>
</dbReference>
<accession>A0A444ZVX4</accession>
<proteinExistence type="predicted"/>
<evidence type="ECO:0000313" key="2">
    <source>
        <dbReference type="Proteomes" id="UP000289738"/>
    </source>
</evidence>
<evidence type="ECO:0000313" key="1">
    <source>
        <dbReference type="EMBL" id="RYR18375.1"/>
    </source>
</evidence>
<dbReference type="EMBL" id="SDMP01000013">
    <property type="protein sequence ID" value="RYR18375.1"/>
    <property type="molecule type" value="Genomic_DNA"/>
</dbReference>